<dbReference type="InterPro" id="IPR002092">
    <property type="entry name" value="DNA-dir_Rpol_phage-type"/>
</dbReference>
<dbReference type="GO" id="GO:0034245">
    <property type="term" value="C:mitochondrial DNA-directed RNA polymerase complex"/>
    <property type="evidence" value="ECO:0007669"/>
    <property type="project" value="TreeGrafter"/>
</dbReference>
<dbReference type="GO" id="GO:0003677">
    <property type="term" value="F:DNA binding"/>
    <property type="evidence" value="ECO:0007669"/>
    <property type="project" value="InterPro"/>
</dbReference>
<keyword evidence="3" id="KW-1185">Reference proteome</keyword>
<gene>
    <name evidence="2" type="ORF">CDL12_15666</name>
</gene>
<dbReference type="AlphaFoldDB" id="A0A2G9H2I2"/>
<sequence>MDIEDTTTKFDEYSMFKSVPNLIKLLIRNNAVNAKDFLKARVCDDDIELLSVFGQYTIEALIVYVLSMLFSPVQDPSNPAIRVSTLVEQLESSVRTQAALLKHRKCYQPFSKINQNKEENISRNERSKRSKLEQKYPFGTGLVEFMEERGVIKLSNDLSGTVRVAKKKNGSYYLPSYLYAICIFDMSLLPIKLNLPMVCKPVDWKSACPTGKKPRHLSDLSGGYLSEPTGALYDRYRLLSSGDINHFFIDISHNYEKLCSVMNKLQSQAFQINSKWLNILLKDEKEFVESGYLMPRFLASLNINDVSMLLREFHIQDEVINKLFSFSELLQILYKNIQRSRYESLILKLAKAYEGYKFYLPAFLDFRGRIYRCGILRSGLRNGD</sequence>
<accession>A0A2G9H2I2</accession>
<protein>
    <submittedName>
        <fullName evidence="2">Uncharacterized protein</fullName>
    </submittedName>
</protein>
<dbReference type="InterPro" id="IPR043502">
    <property type="entry name" value="DNA/RNA_pol_sf"/>
</dbReference>
<proteinExistence type="predicted"/>
<dbReference type="EMBL" id="NKXS01002879">
    <property type="protein sequence ID" value="PIN11729.1"/>
    <property type="molecule type" value="Genomic_DNA"/>
</dbReference>
<evidence type="ECO:0000313" key="3">
    <source>
        <dbReference type="Proteomes" id="UP000231279"/>
    </source>
</evidence>
<name>A0A2G9H2I2_9LAMI</name>
<dbReference type="OrthoDB" id="1722225at2759"/>
<dbReference type="PANTHER" id="PTHR10102">
    <property type="entry name" value="DNA-DIRECTED RNA POLYMERASE, MITOCHONDRIAL"/>
    <property type="match status" value="1"/>
</dbReference>
<evidence type="ECO:0000256" key="1">
    <source>
        <dbReference type="ARBA" id="ARBA00004026"/>
    </source>
</evidence>
<dbReference type="GO" id="GO:0006390">
    <property type="term" value="P:mitochondrial transcription"/>
    <property type="evidence" value="ECO:0007669"/>
    <property type="project" value="TreeGrafter"/>
</dbReference>
<reference evidence="3" key="1">
    <citation type="journal article" date="2018" name="Gigascience">
        <title>Genome assembly of the Pink Ipe (Handroanthus impetiginosus, Bignoniaceae), a highly valued, ecologically keystone Neotropical timber forest tree.</title>
        <authorList>
            <person name="Silva-Junior O.B."/>
            <person name="Grattapaglia D."/>
            <person name="Novaes E."/>
            <person name="Collevatti R.G."/>
        </authorList>
    </citation>
    <scope>NUCLEOTIDE SEQUENCE [LARGE SCALE GENOMIC DNA]</scope>
    <source>
        <strain evidence="3">cv. UFG-1</strain>
    </source>
</reference>
<comment type="function">
    <text evidence="1">DNA-dependent RNA polymerase catalyzes the transcription of DNA into RNA using the four ribonucleoside triphosphates as substrates.</text>
</comment>
<comment type="caution">
    <text evidence="2">The sequence shown here is derived from an EMBL/GenBank/DDBJ whole genome shotgun (WGS) entry which is preliminary data.</text>
</comment>
<dbReference type="Proteomes" id="UP000231279">
    <property type="component" value="Unassembled WGS sequence"/>
</dbReference>
<dbReference type="PANTHER" id="PTHR10102:SF8">
    <property type="entry name" value="DNA-DIRECTED RNA POLYMERASE-RELATED"/>
    <property type="match status" value="1"/>
</dbReference>
<dbReference type="GO" id="GO:0003899">
    <property type="term" value="F:DNA-directed RNA polymerase activity"/>
    <property type="evidence" value="ECO:0007669"/>
    <property type="project" value="InterPro"/>
</dbReference>
<evidence type="ECO:0000313" key="2">
    <source>
        <dbReference type="EMBL" id="PIN11729.1"/>
    </source>
</evidence>
<organism evidence="2 3">
    <name type="scientific">Handroanthus impetiginosus</name>
    <dbReference type="NCBI Taxonomy" id="429701"/>
    <lineage>
        <taxon>Eukaryota</taxon>
        <taxon>Viridiplantae</taxon>
        <taxon>Streptophyta</taxon>
        <taxon>Embryophyta</taxon>
        <taxon>Tracheophyta</taxon>
        <taxon>Spermatophyta</taxon>
        <taxon>Magnoliopsida</taxon>
        <taxon>eudicotyledons</taxon>
        <taxon>Gunneridae</taxon>
        <taxon>Pentapetalae</taxon>
        <taxon>asterids</taxon>
        <taxon>lamiids</taxon>
        <taxon>Lamiales</taxon>
        <taxon>Bignoniaceae</taxon>
        <taxon>Crescentiina</taxon>
        <taxon>Tabebuia alliance</taxon>
        <taxon>Handroanthus</taxon>
    </lineage>
</organism>
<dbReference type="SUPFAM" id="SSF56672">
    <property type="entry name" value="DNA/RNA polymerases"/>
    <property type="match status" value="1"/>
</dbReference>